<dbReference type="RefSeq" id="WP_013289592.1">
    <property type="nucleotide sequence ID" value="NC_014392.1"/>
</dbReference>
<feature type="transmembrane region" description="Helical" evidence="1">
    <location>
        <begin position="7"/>
        <end position="25"/>
    </location>
</feature>
<keyword evidence="1" id="KW-1133">Transmembrane helix</keyword>
<dbReference type="AlphaFoldDB" id="D9THV4"/>
<protein>
    <submittedName>
        <fullName evidence="3">VanZ family protein</fullName>
    </submittedName>
</protein>
<dbReference type="Proteomes" id="UP000000347">
    <property type="component" value="Chromosome"/>
</dbReference>
<dbReference type="InterPro" id="IPR016747">
    <property type="entry name" value="Phosphotransbutyrylase"/>
</dbReference>
<sequence length="157" mass="17963">MNSNIKLYIRWVLVFLWMAVIFYFSSQEGVISHQKSFSVAALCERIVEFFAGKDIITDANRKSFEFCVRKLAHVTEYFVLCMLFYRAFLAGGNGHKKSAAKSFIFSFLYAVTDEIHQIFVAGRGPSPVDVGVDTIGMFLYLFQRMLKEKIKKGLSDV</sequence>
<dbReference type="eggNOG" id="COG5652">
    <property type="taxonomic scope" value="Bacteria"/>
</dbReference>
<dbReference type="KEGG" id="cob:COB47_0232"/>
<dbReference type="Pfam" id="PF04892">
    <property type="entry name" value="VanZ"/>
    <property type="match status" value="1"/>
</dbReference>
<dbReference type="InterPro" id="IPR006976">
    <property type="entry name" value="VanZ-like"/>
</dbReference>
<dbReference type="EMBL" id="CP002164">
    <property type="protein sequence ID" value="ADL41586.1"/>
    <property type="molecule type" value="Genomic_DNA"/>
</dbReference>
<keyword evidence="1" id="KW-0812">Transmembrane</keyword>
<gene>
    <name evidence="3" type="ordered locus">COB47_0232</name>
</gene>
<dbReference type="HOGENOM" id="CLU_096028_0_3_9"/>
<dbReference type="NCBIfam" id="NF037970">
    <property type="entry name" value="vanZ_1"/>
    <property type="match status" value="1"/>
</dbReference>
<dbReference type="PIRSF" id="PIRSF019083">
    <property type="entry name" value="UCP019083_VanZ"/>
    <property type="match status" value="1"/>
</dbReference>
<keyword evidence="4" id="KW-1185">Reference proteome</keyword>
<reference evidence="3 4" key="1">
    <citation type="journal article" date="2010" name="J. Bacteriol.">
        <title>Complete genome sequence of the cellulolytic thermophile Caldicellulosiruptor obsidiansis OB47T.</title>
        <authorList>
            <person name="Elkins J.G."/>
            <person name="Lochner A."/>
            <person name="Hamilton-Brehm S.D."/>
            <person name="Davenport K.W."/>
            <person name="Podar M."/>
            <person name="Brown S.D."/>
            <person name="Land M.L."/>
            <person name="Hauser L.J."/>
            <person name="Klingeman D.M."/>
            <person name="Raman B."/>
            <person name="Goodwin L.A."/>
            <person name="Tapia R."/>
            <person name="Meincke L.J."/>
            <person name="Detter J.C."/>
            <person name="Bruce D.C."/>
            <person name="Han C.S."/>
            <person name="Palumbo A.V."/>
            <person name="Cottingham R.W."/>
            <person name="Keller M."/>
            <person name="Graham D.E."/>
        </authorList>
    </citation>
    <scope>NUCLEOTIDE SEQUENCE [LARGE SCALE GENOMIC DNA]</scope>
    <source>
        <strain evidence="4">ATCC BAA-2073 / strain OB47</strain>
    </source>
</reference>
<feature type="domain" description="VanZ-like" evidence="2">
    <location>
        <begin position="11"/>
        <end position="139"/>
    </location>
</feature>
<name>D9THV4_CALOO</name>
<proteinExistence type="predicted"/>
<evidence type="ECO:0000259" key="2">
    <source>
        <dbReference type="Pfam" id="PF04892"/>
    </source>
</evidence>
<organism evidence="3 4">
    <name type="scientific">Caldicellulosiruptor obsidiansis (strain ATCC BAA-2073 / JCM 16842 / OB47)</name>
    <dbReference type="NCBI Taxonomy" id="608506"/>
    <lineage>
        <taxon>Bacteria</taxon>
        <taxon>Bacillati</taxon>
        <taxon>Bacillota</taxon>
        <taxon>Bacillota incertae sedis</taxon>
        <taxon>Caldicellulosiruptorales</taxon>
        <taxon>Caldicellulosiruptoraceae</taxon>
        <taxon>Caldicellulosiruptor</taxon>
    </lineage>
</organism>
<evidence type="ECO:0000256" key="1">
    <source>
        <dbReference type="SAM" id="Phobius"/>
    </source>
</evidence>
<evidence type="ECO:0000313" key="4">
    <source>
        <dbReference type="Proteomes" id="UP000000347"/>
    </source>
</evidence>
<evidence type="ECO:0000313" key="3">
    <source>
        <dbReference type="EMBL" id="ADL41586.1"/>
    </source>
</evidence>
<accession>D9THV4</accession>
<dbReference type="OrthoDB" id="291892at2"/>
<keyword evidence="1" id="KW-0472">Membrane</keyword>